<dbReference type="Gene3D" id="1.10.1040.10">
    <property type="entry name" value="N-(1-d-carboxylethyl)-l-norvaline Dehydrogenase, domain 2"/>
    <property type="match status" value="1"/>
</dbReference>
<proteinExistence type="predicted"/>
<dbReference type="PIRSF" id="PIRSF000103">
    <property type="entry name" value="HIBADH"/>
    <property type="match status" value="1"/>
</dbReference>
<evidence type="ECO:0000313" key="6">
    <source>
        <dbReference type="EMBL" id="AAX48218.1"/>
    </source>
</evidence>
<keyword evidence="1" id="KW-0560">Oxidoreductase</keyword>
<dbReference type="GO" id="GO:0051287">
    <property type="term" value="F:NAD binding"/>
    <property type="evidence" value="ECO:0007669"/>
    <property type="project" value="InterPro"/>
</dbReference>
<keyword evidence="2" id="KW-0520">NAD</keyword>
<evidence type="ECO:0000256" key="1">
    <source>
        <dbReference type="ARBA" id="ARBA00023002"/>
    </source>
</evidence>
<feature type="active site" evidence="3">
    <location>
        <position position="175"/>
    </location>
</feature>
<accession>Q58PL4</accession>
<dbReference type="InterPro" id="IPR029154">
    <property type="entry name" value="HIBADH-like_NADP-bd"/>
</dbReference>
<dbReference type="SUPFAM" id="SSF48179">
    <property type="entry name" value="6-phosphogluconate dehydrogenase C-terminal domain-like"/>
    <property type="match status" value="1"/>
</dbReference>
<dbReference type="GO" id="GO:0050661">
    <property type="term" value="F:NADP binding"/>
    <property type="evidence" value="ECO:0007669"/>
    <property type="project" value="InterPro"/>
</dbReference>
<dbReference type="Pfam" id="PF03446">
    <property type="entry name" value="NAD_binding_2"/>
    <property type="match status" value="1"/>
</dbReference>
<dbReference type="SUPFAM" id="SSF51735">
    <property type="entry name" value="NAD(P)-binding Rossmann-fold domains"/>
    <property type="match status" value="1"/>
</dbReference>
<sequence length="299" mass="31331">MSAAKPKLFFIGVGNMGNPMAANLVKAGYPVTVFDVSRAKAENLIALGATWVGSLAEGAVNADVVMASLPGPVQVREVMLGEQGVLAHVKAGATVIDTSTSAVELVQELVALAKSKGVDFLEAPVTNAVDMAALGRLSIFVGGDKDCFEKHKPIFDVIGEKIFHVGEPGNGATIKLLTNLLWFVSAAAIGEGLMLGAKAGIPLHTVWEAIKSSAGNSWVAEHDVPSIFAGHYDPSFSLALCCKDLGLINGIAKSQGYDLPMGGMAQQLFQQAMATYGPEAAELHVVKLLEERVGHMLRP</sequence>
<dbReference type="InterPro" id="IPR008927">
    <property type="entry name" value="6-PGluconate_DH-like_C_sf"/>
</dbReference>
<evidence type="ECO:0000256" key="3">
    <source>
        <dbReference type="PIRSR" id="PIRSR000103-1"/>
    </source>
</evidence>
<dbReference type="InterPro" id="IPR013328">
    <property type="entry name" value="6PGD_dom2"/>
</dbReference>
<dbReference type="GO" id="GO:0016491">
    <property type="term" value="F:oxidoreductase activity"/>
    <property type="evidence" value="ECO:0007669"/>
    <property type="project" value="UniProtKB-KW"/>
</dbReference>
<gene>
    <name evidence="6" type="primary">mmsB</name>
    <name evidence="6" type="ORF">DelRiverFos06H03.37</name>
</gene>
<name>Q58PL4_9PROT</name>
<dbReference type="InterPro" id="IPR036291">
    <property type="entry name" value="NAD(P)-bd_dom_sf"/>
</dbReference>
<dbReference type="Gene3D" id="3.40.50.720">
    <property type="entry name" value="NAD(P)-binding Rossmann-like Domain"/>
    <property type="match status" value="1"/>
</dbReference>
<evidence type="ECO:0000259" key="5">
    <source>
        <dbReference type="Pfam" id="PF14833"/>
    </source>
</evidence>
<organism evidence="6">
    <name type="scientific">uncultured proteobacterium DelRiverFos06H03</name>
    <dbReference type="NCBI Taxonomy" id="311783"/>
    <lineage>
        <taxon>Bacteria</taxon>
        <taxon>Pseudomonadati</taxon>
        <taxon>Pseudomonadota</taxon>
        <taxon>environmental samples</taxon>
    </lineage>
</organism>
<dbReference type="InterPro" id="IPR006115">
    <property type="entry name" value="6PGDH_NADP-bd"/>
</dbReference>
<dbReference type="AlphaFoldDB" id="Q58PL4"/>
<dbReference type="Pfam" id="PF14833">
    <property type="entry name" value="NAD_binding_11"/>
    <property type="match status" value="1"/>
</dbReference>
<feature type="domain" description="6-phosphogluconate dehydrogenase NADP-binding" evidence="4">
    <location>
        <begin position="8"/>
        <end position="166"/>
    </location>
</feature>
<feature type="domain" description="3-hydroxyisobutyrate dehydrogenase-like NAD-binding" evidence="5">
    <location>
        <begin position="169"/>
        <end position="289"/>
    </location>
</feature>
<evidence type="ECO:0000256" key="2">
    <source>
        <dbReference type="ARBA" id="ARBA00023027"/>
    </source>
</evidence>
<protein>
    <submittedName>
        <fullName evidence="6">3-hydroxyisobutyrate dehydrogenase</fullName>
    </submittedName>
</protein>
<dbReference type="PANTHER" id="PTHR43060:SF15">
    <property type="entry name" value="3-HYDROXYISOBUTYRATE DEHYDROGENASE-LIKE 1, MITOCHONDRIAL-RELATED"/>
    <property type="match status" value="1"/>
</dbReference>
<evidence type="ECO:0000259" key="4">
    <source>
        <dbReference type="Pfam" id="PF03446"/>
    </source>
</evidence>
<reference evidence="6" key="1">
    <citation type="journal article" date="2005" name="Environ. Microbiol.">
        <title>Aerobic anoxygenic photosynthesis genes and operons in uncultured bacteria in the Delaware River.</title>
        <authorList>
            <person name="Waidner L.A."/>
            <person name="Kirchman D.L."/>
        </authorList>
    </citation>
    <scope>NUCLEOTIDE SEQUENCE</scope>
</reference>
<dbReference type="InterPro" id="IPR015815">
    <property type="entry name" value="HIBADH-related"/>
</dbReference>
<dbReference type="EMBL" id="AY912082">
    <property type="protein sequence ID" value="AAX48218.1"/>
    <property type="molecule type" value="Genomic_DNA"/>
</dbReference>
<dbReference type="PANTHER" id="PTHR43060">
    <property type="entry name" value="3-HYDROXYISOBUTYRATE DEHYDROGENASE-LIKE 1, MITOCHONDRIAL-RELATED"/>
    <property type="match status" value="1"/>
</dbReference>